<sequence>MLWSTVFINFSPTITMESFTLNHSILIISLHLLIFSLSIFNLRVPAAATSLGCALVNCGEGTCKDSNSSVLGFECECNPGWKKIQIDCALVWCGKGTCVANETGYTCQCSQGAANLFGNPAWACLDTCSFGADCEGLGLGLPTPNPPPPPVKSGSTTETGPAPASNCARNLRALTMMLFATVILAWF</sequence>
<protein>
    <submittedName>
        <fullName evidence="1">Uncharacterized protein</fullName>
    </submittedName>
</protein>
<comment type="caution">
    <text evidence="1">The sequence shown here is derived from an EMBL/GenBank/DDBJ whole genome shotgun (WGS) entry which is preliminary data.</text>
</comment>
<gene>
    <name evidence="1" type="ORF">Pint_29936</name>
</gene>
<accession>A0ACC0X130</accession>
<name>A0ACC0X130_9ROSI</name>
<organism evidence="1 2">
    <name type="scientific">Pistacia integerrima</name>
    <dbReference type="NCBI Taxonomy" id="434235"/>
    <lineage>
        <taxon>Eukaryota</taxon>
        <taxon>Viridiplantae</taxon>
        <taxon>Streptophyta</taxon>
        <taxon>Embryophyta</taxon>
        <taxon>Tracheophyta</taxon>
        <taxon>Spermatophyta</taxon>
        <taxon>Magnoliopsida</taxon>
        <taxon>eudicotyledons</taxon>
        <taxon>Gunneridae</taxon>
        <taxon>Pentapetalae</taxon>
        <taxon>rosids</taxon>
        <taxon>malvids</taxon>
        <taxon>Sapindales</taxon>
        <taxon>Anacardiaceae</taxon>
        <taxon>Pistacia</taxon>
    </lineage>
</organism>
<reference evidence="2" key="1">
    <citation type="journal article" date="2023" name="G3 (Bethesda)">
        <title>Genome assembly and association tests identify interacting loci associated with vigor, precocity, and sex in interspecific pistachio rootstocks.</title>
        <authorList>
            <person name="Palmer W."/>
            <person name="Jacygrad E."/>
            <person name="Sagayaradj S."/>
            <person name="Cavanaugh K."/>
            <person name="Han R."/>
            <person name="Bertier L."/>
            <person name="Beede B."/>
            <person name="Kafkas S."/>
            <person name="Golino D."/>
            <person name="Preece J."/>
            <person name="Michelmore R."/>
        </authorList>
    </citation>
    <scope>NUCLEOTIDE SEQUENCE [LARGE SCALE GENOMIC DNA]</scope>
</reference>
<evidence type="ECO:0000313" key="2">
    <source>
        <dbReference type="Proteomes" id="UP001163603"/>
    </source>
</evidence>
<keyword evidence="2" id="KW-1185">Reference proteome</keyword>
<evidence type="ECO:0000313" key="1">
    <source>
        <dbReference type="EMBL" id="KAJ0008077.1"/>
    </source>
</evidence>
<dbReference type="Proteomes" id="UP001163603">
    <property type="component" value="Chromosome 15"/>
</dbReference>
<proteinExistence type="predicted"/>
<dbReference type="EMBL" id="CM047750">
    <property type="protein sequence ID" value="KAJ0008077.1"/>
    <property type="molecule type" value="Genomic_DNA"/>
</dbReference>